<evidence type="ECO:0000313" key="8">
    <source>
        <dbReference type="EMBL" id="CAF1488113.1"/>
    </source>
</evidence>
<dbReference type="GO" id="GO:0000978">
    <property type="term" value="F:RNA polymerase II cis-regulatory region sequence-specific DNA binding"/>
    <property type="evidence" value="ECO:0007669"/>
    <property type="project" value="InterPro"/>
</dbReference>
<dbReference type="PANTHER" id="PTHR11267">
    <property type="entry name" value="T-BOX PROTEIN-RELATED"/>
    <property type="match status" value="1"/>
</dbReference>
<dbReference type="Gene3D" id="2.60.40.820">
    <property type="entry name" value="Transcription factor, T-box"/>
    <property type="match status" value="1"/>
</dbReference>
<dbReference type="InterPro" id="IPR036960">
    <property type="entry name" value="T-box_sf"/>
</dbReference>
<feature type="domain" description="T-box" evidence="7">
    <location>
        <begin position="69"/>
        <end position="181"/>
    </location>
</feature>
<gene>
    <name evidence="8" type="ORF">XAT740_LOCUS38927</name>
</gene>
<evidence type="ECO:0000256" key="3">
    <source>
        <dbReference type="ARBA" id="ARBA00023125"/>
    </source>
</evidence>
<dbReference type="AlphaFoldDB" id="A0A815SBV6"/>
<evidence type="ECO:0000259" key="7">
    <source>
        <dbReference type="PROSITE" id="PS50252"/>
    </source>
</evidence>
<evidence type="ECO:0000256" key="6">
    <source>
        <dbReference type="PROSITE-ProRule" id="PRU00201"/>
    </source>
</evidence>
<evidence type="ECO:0000256" key="5">
    <source>
        <dbReference type="ARBA" id="ARBA00023242"/>
    </source>
</evidence>
<dbReference type="InterPro" id="IPR046360">
    <property type="entry name" value="T-box_DNA-bd"/>
</dbReference>
<name>A0A815SBV6_ADIRI</name>
<dbReference type="PANTHER" id="PTHR11267:SF181">
    <property type="entry name" value="OPTOMOTOR-BLIND PROTEIN"/>
    <property type="match status" value="1"/>
</dbReference>
<dbReference type="PRINTS" id="PR00937">
    <property type="entry name" value="TBOX"/>
</dbReference>
<comment type="subcellular location">
    <subcellularLocation>
        <location evidence="1 6">Nucleus</location>
    </subcellularLocation>
</comment>
<dbReference type="GO" id="GO:0005634">
    <property type="term" value="C:nucleus"/>
    <property type="evidence" value="ECO:0007669"/>
    <property type="project" value="UniProtKB-SubCell"/>
</dbReference>
<dbReference type="PROSITE" id="PS50252">
    <property type="entry name" value="TBOX_3"/>
    <property type="match status" value="1"/>
</dbReference>
<proteinExistence type="predicted"/>
<dbReference type="InterPro" id="IPR008967">
    <property type="entry name" value="p53-like_TF_DNA-bd_sf"/>
</dbReference>
<dbReference type="GO" id="GO:0000785">
    <property type="term" value="C:chromatin"/>
    <property type="evidence" value="ECO:0007669"/>
    <property type="project" value="TreeGrafter"/>
</dbReference>
<organism evidence="8 9">
    <name type="scientific">Adineta ricciae</name>
    <name type="common">Rotifer</name>
    <dbReference type="NCBI Taxonomy" id="249248"/>
    <lineage>
        <taxon>Eukaryota</taxon>
        <taxon>Metazoa</taxon>
        <taxon>Spiralia</taxon>
        <taxon>Gnathifera</taxon>
        <taxon>Rotifera</taxon>
        <taxon>Eurotatoria</taxon>
        <taxon>Bdelloidea</taxon>
        <taxon>Adinetida</taxon>
        <taxon>Adinetidae</taxon>
        <taxon>Adineta</taxon>
    </lineage>
</organism>
<dbReference type="PROSITE" id="PS01283">
    <property type="entry name" value="TBOX_1"/>
    <property type="match status" value="1"/>
</dbReference>
<protein>
    <recommendedName>
        <fullName evidence="7">T-box domain-containing protein</fullName>
    </recommendedName>
</protein>
<evidence type="ECO:0000256" key="4">
    <source>
        <dbReference type="ARBA" id="ARBA00023163"/>
    </source>
</evidence>
<dbReference type="SMART" id="SM00425">
    <property type="entry name" value="TBOX"/>
    <property type="match status" value="1"/>
</dbReference>
<sequence length="181" mass="20608">MGFRPLVNLSGPLSGNMNSIFSTTARSFVNPFLNQSSFSIDNNHLQQQQHKDDDQVDDDSNDADLKVELENKQLWDAFHTHGTEMVITKSGRRIFPAFKVKVTGLNPQAKYVFLMDIQAADSHRYKFHNSKWMVAGNADPEMSKRLYVHPDSPATGEQWMSKSVSFHKLKLTNNLSDKNSY</sequence>
<dbReference type="PROSITE" id="PS01264">
    <property type="entry name" value="TBOX_2"/>
    <property type="match status" value="1"/>
</dbReference>
<evidence type="ECO:0000256" key="2">
    <source>
        <dbReference type="ARBA" id="ARBA00023015"/>
    </source>
</evidence>
<keyword evidence="3 6" id="KW-0238">DNA-binding</keyword>
<comment type="caution">
    <text evidence="8">The sequence shown here is derived from an EMBL/GenBank/DDBJ whole genome shotgun (WGS) entry which is preliminary data.</text>
</comment>
<dbReference type="SUPFAM" id="SSF49417">
    <property type="entry name" value="p53-like transcription factors"/>
    <property type="match status" value="1"/>
</dbReference>
<reference evidence="8" key="1">
    <citation type="submission" date="2021-02" db="EMBL/GenBank/DDBJ databases">
        <authorList>
            <person name="Nowell W R."/>
        </authorList>
    </citation>
    <scope>NUCLEOTIDE SEQUENCE</scope>
</reference>
<dbReference type="Pfam" id="PF00907">
    <property type="entry name" value="T-box"/>
    <property type="match status" value="1"/>
</dbReference>
<accession>A0A815SBV6</accession>
<dbReference type="GO" id="GO:0045893">
    <property type="term" value="P:positive regulation of DNA-templated transcription"/>
    <property type="evidence" value="ECO:0007669"/>
    <property type="project" value="InterPro"/>
</dbReference>
<dbReference type="Proteomes" id="UP000663828">
    <property type="component" value="Unassembled WGS sequence"/>
</dbReference>
<evidence type="ECO:0000313" key="9">
    <source>
        <dbReference type="Proteomes" id="UP000663828"/>
    </source>
</evidence>
<keyword evidence="2" id="KW-0805">Transcription regulation</keyword>
<dbReference type="EMBL" id="CAJNOR010004260">
    <property type="protein sequence ID" value="CAF1488113.1"/>
    <property type="molecule type" value="Genomic_DNA"/>
</dbReference>
<dbReference type="InterPro" id="IPR018186">
    <property type="entry name" value="TF_T-box_CS"/>
</dbReference>
<feature type="non-terminal residue" evidence="8">
    <location>
        <position position="1"/>
    </location>
</feature>
<evidence type="ECO:0000256" key="1">
    <source>
        <dbReference type="ARBA" id="ARBA00004123"/>
    </source>
</evidence>
<dbReference type="GO" id="GO:0001708">
    <property type="term" value="P:cell fate specification"/>
    <property type="evidence" value="ECO:0007669"/>
    <property type="project" value="TreeGrafter"/>
</dbReference>
<keyword evidence="9" id="KW-1185">Reference proteome</keyword>
<comment type="caution">
    <text evidence="6">Lacks conserved residue(s) required for the propagation of feature annotation.</text>
</comment>
<dbReference type="InterPro" id="IPR001699">
    <property type="entry name" value="TF_T-box"/>
</dbReference>
<dbReference type="GO" id="GO:0000981">
    <property type="term" value="F:DNA-binding transcription factor activity, RNA polymerase II-specific"/>
    <property type="evidence" value="ECO:0007669"/>
    <property type="project" value="TreeGrafter"/>
</dbReference>
<keyword evidence="5 6" id="KW-0539">Nucleus</keyword>
<keyword evidence="4" id="KW-0804">Transcription</keyword>